<feature type="region of interest" description="Disordered" evidence="2">
    <location>
        <begin position="641"/>
        <end position="667"/>
    </location>
</feature>
<accession>A0ABV1N0D8</accession>
<keyword evidence="3" id="KW-0472">Membrane</keyword>
<feature type="transmembrane region" description="Helical" evidence="3">
    <location>
        <begin position="352"/>
        <end position="372"/>
    </location>
</feature>
<evidence type="ECO:0000313" key="6">
    <source>
        <dbReference type="Proteomes" id="UP001478862"/>
    </source>
</evidence>
<proteinExistence type="predicted"/>
<dbReference type="Proteomes" id="UP001478862">
    <property type="component" value="Unassembled WGS sequence"/>
</dbReference>
<feature type="transmembrane region" description="Helical" evidence="3">
    <location>
        <begin position="457"/>
        <end position="478"/>
    </location>
</feature>
<reference evidence="5 6" key="1">
    <citation type="submission" date="2024-06" db="EMBL/GenBank/DDBJ databases">
        <title>Lysinibacillus zambalefons sp. nov., a Novel Firmicute Isolated from the Poon Bato Zambales Hyperalkaline Spring.</title>
        <authorList>
            <person name="Aja J.A."/>
            <person name="Lazaro J.E.H."/>
            <person name="Llorin L.D."/>
            <person name="Lim K.R."/>
            <person name="Teodosio J."/>
            <person name="Dalisay D.S."/>
        </authorList>
    </citation>
    <scope>NUCLEOTIDE SEQUENCE [LARGE SCALE GENOMIC DNA]</scope>
    <source>
        <strain evidence="5 6">M3</strain>
    </source>
</reference>
<evidence type="ECO:0000256" key="2">
    <source>
        <dbReference type="SAM" id="MobiDB-lite"/>
    </source>
</evidence>
<keyword evidence="6" id="KW-1185">Reference proteome</keyword>
<gene>
    <name evidence="5" type="ORF">ABNX05_25155</name>
</gene>
<feature type="transmembrane region" description="Helical" evidence="3">
    <location>
        <begin position="424"/>
        <end position="445"/>
    </location>
</feature>
<dbReference type="EMBL" id="JBEGDG010000038">
    <property type="protein sequence ID" value="MEQ6357889.1"/>
    <property type="molecule type" value="Genomic_DNA"/>
</dbReference>
<dbReference type="Pfam" id="PF20155">
    <property type="entry name" value="TMP_3"/>
    <property type="match status" value="1"/>
</dbReference>
<protein>
    <submittedName>
        <fullName evidence="5">Tape measure protein</fullName>
    </submittedName>
</protein>
<organism evidence="5 6">
    <name type="scientific">Lysinibacillus zambalensis</name>
    <dbReference type="NCBI Taxonomy" id="3160866"/>
    <lineage>
        <taxon>Bacteria</taxon>
        <taxon>Bacillati</taxon>
        <taxon>Bacillota</taxon>
        <taxon>Bacilli</taxon>
        <taxon>Bacillales</taxon>
        <taxon>Bacillaceae</taxon>
        <taxon>Lysinibacillus</taxon>
    </lineage>
</organism>
<feature type="domain" description="Tape measure protein N-terminal" evidence="4">
    <location>
        <begin position="112"/>
        <end position="294"/>
    </location>
</feature>
<evidence type="ECO:0000313" key="5">
    <source>
        <dbReference type="EMBL" id="MEQ6357889.1"/>
    </source>
</evidence>
<keyword evidence="1" id="KW-0175">Coiled coil</keyword>
<dbReference type="InterPro" id="IPR013491">
    <property type="entry name" value="Tape_meas_N"/>
</dbReference>
<feature type="transmembrane region" description="Helical" evidence="3">
    <location>
        <begin position="384"/>
        <end position="404"/>
    </location>
</feature>
<name>A0ABV1N0D8_9BACI</name>
<evidence type="ECO:0000259" key="4">
    <source>
        <dbReference type="Pfam" id="PF20155"/>
    </source>
</evidence>
<keyword evidence="3" id="KW-0812">Transmembrane</keyword>
<feature type="coiled-coil region" evidence="1">
    <location>
        <begin position="48"/>
        <end position="75"/>
    </location>
</feature>
<keyword evidence="3" id="KW-1133">Transmembrane helix</keyword>
<evidence type="ECO:0000256" key="3">
    <source>
        <dbReference type="SAM" id="Phobius"/>
    </source>
</evidence>
<dbReference type="NCBIfam" id="TIGR02675">
    <property type="entry name" value="tape_meas_nterm"/>
    <property type="match status" value="1"/>
</dbReference>
<feature type="compositionally biased region" description="Basic and acidic residues" evidence="2">
    <location>
        <begin position="652"/>
        <end position="665"/>
    </location>
</feature>
<evidence type="ECO:0000256" key="1">
    <source>
        <dbReference type="SAM" id="Coils"/>
    </source>
</evidence>
<comment type="caution">
    <text evidence="5">The sequence shown here is derived from an EMBL/GenBank/DDBJ whole genome shotgun (WGS) entry which is preliminary data.</text>
</comment>
<dbReference type="RefSeq" id="WP_349662189.1">
    <property type="nucleotide sequence ID" value="NZ_JBEGDG010000038.1"/>
</dbReference>
<sequence>MATIRTAIQIQDRLSQPMRAMHSAVSMMVNQMEAMHVASGRMMDTSNVQLANRELARAAEAMNRIESEITDASNSQQRFTNNIRDGTSAADGLLNKVLGIAAAYLSFQTVGKVFGLSDELTNTTARLNLINDGLQTTDQLQQMIYDSAQRSRGAYADTADMVAKLAMNAGEAFKSNAETVAFGELLNKQFVIAGTNIEGIASTTLQLTQAMGSGVLRGEELNAVFEATPNVIRNIAEYLNVSIGKIREMASNGEITADIVKKAMFSAADDINKKFESMPMTWSQLWISFKNEALWAFRGVLENLNEIANSDRFKSLIASTTDTLTQMADVAIFVMDILAAGGSFVYDNWSLIAPVLWGVTAAMGAYGTALLITKAAEIASTIWLGLKTLALGLMTATSWAGVQATMALTAAQWGLNAALMSNPIFIIIMAIIILIGIIYIAVAAINHFAGTSYSATGAIAGFFMMLGTFIYNIIAYLWNIFAAIVEFWVNIWSDGTYTVKRYFGNLANNAIDMATSMIGSFDSAATNLANLFISGANMAIGAINWLIDALNKIPGVDIGKMDEFKSRTSVTADLSKIKKGINDWVGEAPEDYWEAPKMELKSLSTAWDTGYNWGNDLFSSDKNKDKIDTSKAIEDAMKNAMNDAGDPSGLGDKLDKGNRNGDKTAKNTAKMAKKMDGAGEDLKYLRDIAEREAINRYTTAEITIDMKNENHINSEMDIDGVINRFGERAEEVAAMLAEGGPTEYV</sequence>